<proteinExistence type="predicted"/>
<dbReference type="AlphaFoldDB" id="A0A1V9XTF9"/>
<evidence type="ECO:0000313" key="2">
    <source>
        <dbReference type="Proteomes" id="UP000192247"/>
    </source>
</evidence>
<accession>A0A1V9XTF9</accession>
<keyword evidence="2" id="KW-1185">Reference proteome</keyword>
<sequence length="42" mass="4808">MRRKKCPRVNSDLIVRIYGIFPVRFLAVDASGASVEMLSRRV</sequence>
<dbReference type="Proteomes" id="UP000192247">
    <property type="component" value="Unassembled WGS sequence"/>
</dbReference>
<gene>
    <name evidence="1" type="ORF">BIW11_07556</name>
</gene>
<protein>
    <submittedName>
        <fullName evidence="1">Uncharacterized protein</fullName>
    </submittedName>
</protein>
<name>A0A1V9XTF9_9ACAR</name>
<dbReference type="InParanoid" id="A0A1V9XTF9"/>
<organism evidence="1 2">
    <name type="scientific">Tropilaelaps mercedesae</name>
    <dbReference type="NCBI Taxonomy" id="418985"/>
    <lineage>
        <taxon>Eukaryota</taxon>
        <taxon>Metazoa</taxon>
        <taxon>Ecdysozoa</taxon>
        <taxon>Arthropoda</taxon>
        <taxon>Chelicerata</taxon>
        <taxon>Arachnida</taxon>
        <taxon>Acari</taxon>
        <taxon>Parasitiformes</taxon>
        <taxon>Mesostigmata</taxon>
        <taxon>Gamasina</taxon>
        <taxon>Dermanyssoidea</taxon>
        <taxon>Laelapidae</taxon>
        <taxon>Tropilaelaps</taxon>
    </lineage>
</organism>
<comment type="caution">
    <text evidence="1">The sequence shown here is derived from an EMBL/GenBank/DDBJ whole genome shotgun (WGS) entry which is preliminary data.</text>
</comment>
<dbReference type="EMBL" id="MNPL01004398">
    <property type="protein sequence ID" value="OQR76786.1"/>
    <property type="molecule type" value="Genomic_DNA"/>
</dbReference>
<reference evidence="1 2" key="1">
    <citation type="journal article" date="2017" name="Gigascience">
        <title>Draft genome of the honey bee ectoparasitic mite, Tropilaelaps mercedesae, is shaped by the parasitic life history.</title>
        <authorList>
            <person name="Dong X."/>
            <person name="Armstrong S.D."/>
            <person name="Xia D."/>
            <person name="Makepeace B.L."/>
            <person name="Darby A.C."/>
            <person name="Kadowaki T."/>
        </authorList>
    </citation>
    <scope>NUCLEOTIDE SEQUENCE [LARGE SCALE GENOMIC DNA]</scope>
    <source>
        <strain evidence="1">Wuxi-XJTLU</strain>
    </source>
</reference>
<evidence type="ECO:0000313" key="1">
    <source>
        <dbReference type="EMBL" id="OQR76786.1"/>
    </source>
</evidence>